<keyword evidence="1" id="KW-0812">Transmembrane</keyword>
<dbReference type="SUPFAM" id="SSF103473">
    <property type="entry name" value="MFS general substrate transporter"/>
    <property type="match status" value="1"/>
</dbReference>
<name>A0AA89CCC4_PINIB</name>
<evidence type="ECO:0000256" key="1">
    <source>
        <dbReference type="SAM" id="Phobius"/>
    </source>
</evidence>
<organism evidence="2 3">
    <name type="scientific">Pinctada imbricata</name>
    <name type="common">Atlantic pearl-oyster</name>
    <name type="synonym">Pinctada martensii</name>
    <dbReference type="NCBI Taxonomy" id="66713"/>
    <lineage>
        <taxon>Eukaryota</taxon>
        <taxon>Metazoa</taxon>
        <taxon>Spiralia</taxon>
        <taxon>Lophotrochozoa</taxon>
        <taxon>Mollusca</taxon>
        <taxon>Bivalvia</taxon>
        <taxon>Autobranchia</taxon>
        <taxon>Pteriomorphia</taxon>
        <taxon>Pterioida</taxon>
        <taxon>Pterioidea</taxon>
        <taxon>Pteriidae</taxon>
        <taxon>Pinctada</taxon>
    </lineage>
</organism>
<feature type="transmembrane region" description="Helical" evidence="1">
    <location>
        <begin position="79"/>
        <end position="100"/>
    </location>
</feature>
<accession>A0AA89CCC4</accession>
<dbReference type="InterPro" id="IPR011701">
    <property type="entry name" value="MFS"/>
</dbReference>
<dbReference type="Pfam" id="PF07690">
    <property type="entry name" value="MFS_1"/>
    <property type="match status" value="1"/>
</dbReference>
<keyword evidence="1" id="KW-1133">Transmembrane helix</keyword>
<dbReference type="AlphaFoldDB" id="A0AA89CCC4"/>
<evidence type="ECO:0000313" key="3">
    <source>
        <dbReference type="Proteomes" id="UP001186944"/>
    </source>
</evidence>
<feature type="transmembrane region" description="Helical" evidence="1">
    <location>
        <begin position="232"/>
        <end position="249"/>
    </location>
</feature>
<sequence length="275" mass="29767">MPSTKFVFFELMGNPRWLSQALIGLHNFDCSSESAAQNLSKLHRMQELNALYKVCLGAGLSGTTSEVVIGFNFMKYRNLACGLAVSGIGIGALIFTPLMQLAKDTYGYSGLCLMCGALTLQQAVFGALTRPSYLEEKSKDSKEKKGMVKEALSDFLQSFRLLTQLSFACFCSSMTAFSFGLYMMNVHFTSLVLQQGSTKTTAAYYLSISGACNAAARLLVGAASNSNNMNELLLFSGCFSILGTAALFIPFYINYVSGQIAFAVILGMYSGCCYT</sequence>
<evidence type="ECO:0000313" key="2">
    <source>
        <dbReference type="EMBL" id="KAK3105324.1"/>
    </source>
</evidence>
<dbReference type="Proteomes" id="UP001186944">
    <property type="component" value="Unassembled WGS sequence"/>
</dbReference>
<proteinExistence type="predicted"/>
<dbReference type="InterPro" id="IPR036259">
    <property type="entry name" value="MFS_trans_sf"/>
</dbReference>
<dbReference type="PANTHER" id="PTHR11360:SF260">
    <property type="entry name" value="MFS DOMAIN-CONTAINING PROTEIN"/>
    <property type="match status" value="1"/>
</dbReference>
<feature type="transmembrane region" description="Helical" evidence="1">
    <location>
        <begin position="202"/>
        <end position="220"/>
    </location>
</feature>
<dbReference type="EMBL" id="VSWD01000004">
    <property type="protein sequence ID" value="KAK3105324.1"/>
    <property type="molecule type" value="Genomic_DNA"/>
</dbReference>
<protein>
    <submittedName>
        <fullName evidence="2">Uncharacterized protein</fullName>
    </submittedName>
</protein>
<dbReference type="InterPro" id="IPR050327">
    <property type="entry name" value="Proton-linked_MCT"/>
</dbReference>
<gene>
    <name evidence="2" type="ORF">FSP39_022645</name>
</gene>
<dbReference type="PANTHER" id="PTHR11360">
    <property type="entry name" value="MONOCARBOXYLATE TRANSPORTER"/>
    <property type="match status" value="1"/>
</dbReference>
<keyword evidence="1" id="KW-0472">Membrane</keyword>
<keyword evidence="3" id="KW-1185">Reference proteome</keyword>
<feature type="transmembrane region" description="Helical" evidence="1">
    <location>
        <begin position="161"/>
        <end position="182"/>
    </location>
</feature>
<reference evidence="2" key="1">
    <citation type="submission" date="2019-08" db="EMBL/GenBank/DDBJ databases">
        <title>The improved chromosome-level genome for the pearl oyster Pinctada fucata martensii using PacBio sequencing and Hi-C.</title>
        <authorList>
            <person name="Zheng Z."/>
        </authorList>
    </citation>
    <scope>NUCLEOTIDE SEQUENCE</scope>
    <source>
        <strain evidence="2">ZZ-2019</strain>
        <tissue evidence="2">Adductor muscle</tissue>
    </source>
</reference>
<dbReference type="GO" id="GO:0008028">
    <property type="term" value="F:monocarboxylic acid transmembrane transporter activity"/>
    <property type="evidence" value="ECO:0007669"/>
    <property type="project" value="TreeGrafter"/>
</dbReference>
<comment type="caution">
    <text evidence="2">The sequence shown here is derived from an EMBL/GenBank/DDBJ whole genome shotgun (WGS) entry which is preliminary data.</text>
</comment>
<dbReference type="Gene3D" id="1.20.1250.20">
    <property type="entry name" value="MFS general substrate transporter like domains"/>
    <property type="match status" value="1"/>
</dbReference>